<feature type="non-terminal residue" evidence="1">
    <location>
        <position position="57"/>
    </location>
</feature>
<sequence length="57" mass="6318">YRTLLYAFLNGWRGAGKRFPGKNKEVSLGKVNGFLGELTGDKKVCDSTCLCECRGLF</sequence>
<dbReference type="AlphaFoldDB" id="L8I6Q8"/>
<gene>
    <name evidence="1" type="ORF">M91_07791</name>
</gene>
<feature type="non-terminal residue" evidence="1">
    <location>
        <position position="1"/>
    </location>
</feature>
<evidence type="ECO:0000313" key="1">
    <source>
        <dbReference type="EMBL" id="ELR50967.1"/>
    </source>
</evidence>
<organism evidence="1 2">
    <name type="scientific">Bos mutus</name>
    <name type="common">wild yak</name>
    <dbReference type="NCBI Taxonomy" id="72004"/>
    <lineage>
        <taxon>Eukaryota</taxon>
        <taxon>Metazoa</taxon>
        <taxon>Chordata</taxon>
        <taxon>Craniata</taxon>
        <taxon>Vertebrata</taxon>
        <taxon>Euteleostomi</taxon>
        <taxon>Mammalia</taxon>
        <taxon>Eutheria</taxon>
        <taxon>Laurasiatheria</taxon>
        <taxon>Artiodactyla</taxon>
        <taxon>Ruminantia</taxon>
        <taxon>Pecora</taxon>
        <taxon>Bovidae</taxon>
        <taxon>Bovinae</taxon>
        <taxon>Bos</taxon>
    </lineage>
</organism>
<proteinExistence type="predicted"/>
<protein>
    <submittedName>
        <fullName evidence="1">Uncharacterized protein</fullName>
    </submittedName>
</protein>
<dbReference type="Proteomes" id="UP000011080">
    <property type="component" value="Unassembled WGS sequence"/>
</dbReference>
<dbReference type="EMBL" id="JH882085">
    <property type="protein sequence ID" value="ELR50967.1"/>
    <property type="molecule type" value="Genomic_DNA"/>
</dbReference>
<accession>L8I6Q8</accession>
<evidence type="ECO:0000313" key="2">
    <source>
        <dbReference type="Proteomes" id="UP000011080"/>
    </source>
</evidence>
<reference evidence="1 2" key="1">
    <citation type="journal article" date="2012" name="Nat. Genet.">
        <title>The yak genome and adaptation to life at high altitude.</title>
        <authorList>
            <person name="Qiu Q."/>
            <person name="Zhang G."/>
            <person name="Ma T."/>
            <person name="Qian W."/>
            <person name="Wang J."/>
            <person name="Ye Z."/>
            <person name="Cao C."/>
            <person name="Hu Q."/>
            <person name="Kim J."/>
            <person name="Larkin D.M."/>
            <person name="Auvil L."/>
            <person name="Capitanu B."/>
            <person name="Ma J."/>
            <person name="Lewin H.A."/>
            <person name="Qian X."/>
            <person name="Lang Y."/>
            <person name="Zhou R."/>
            <person name="Wang L."/>
            <person name="Wang K."/>
            <person name="Xia J."/>
            <person name="Liao S."/>
            <person name="Pan S."/>
            <person name="Lu X."/>
            <person name="Hou H."/>
            <person name="Wang Y."/>
            <person name="Zang X."/>
            <person name="Yin Y."/>
            <person name="Ma H."/>
            <person name="Zhang J."/>
            <person name="Wang Z."/>
            <person name="Zhang Y."/>
            <person name="Zhang D."/>
            <person name="Yonezawa T."/>
            <person name="Hasegawa M."/>
            <person name="Zhong Y."/>
            <person name="Liu W."/>
            <person name="Zhang Y."/>
            <person name="Huang Z."/>
            <person name="Zhang S."/>
            <person name="Long R."/>
            <person name="Yang H."/>
            <person name="Wang J."/>
            <person name="Lenstra J.A."/>
            <person name="Cooper D.N."/>
            <person name="Wu Y."/>
            <person name="Wang J."/>
            <person name="Shi P."/>
            <person name="Wang J."/>
            <person name="Liu J."/>
        </authorList>
    </citation>
    <scope>NUCLEOTIDE SEQUENCE [LARGE SCALE GENOMIC DNA]</scope>
    <source>
        <strain evidence="2">yakQH1</strain>
    </source>
</reference>
<name>L8I6Q8_9CETA</name>